<organism evidence="2 3">
    <name type="scientific">Microbacterium wangchenii</name>
    <dbReference type="NCBI Taxonomy" id="2541726"/>
    <lineage>
        <taxon>Bacteria</taxon>
        <taxon>Bacillati</taxon>
        <taxon>Actinomycetota</taxon>
        <taxon>Actinomycetes</taxon>
        <taxon>Micrococcales</taxon>
        <taxon>Microbacteriaceae</taxon>
        <taxon>Microbacterium</taxon>
    </lineage>
</organism>
<dbReference type="RefSeq" id="WP_135062414.1">
    <property type="nucleotide sequence ID" value="NZ_CP038266.1"/>
</dbReference>
<dbReference type="Gene3D" id="3.40.630.30">
    <property type="match status" value="1"/>
</dbReference>
<dbReference type="PROSITE" id="PS51186">
    <property type="entry name" value="GNAT"/>
    <property type="match status" value="1"/>
</dbReference>
<dbReference type="InterPro" id="IPR000182">
    <property type="entry name" value="GNAT_dom"/>
</dbReference>
<dbReference type="InterPro" id="IPR016181">
    <property type="entry name" value="Acyl_CoA_acyltransferase"/>
</dbReference>
<proteinExistence type="predicted"/>
<reference evidence="2 3" key="1">
    <citation type="submission" date="2019-03" db="EMBL/GenBank/DDBJ databases">
        <authorList>
            <person name="Dong K."/>
        </authorList>
    </citation>
    <scope>NUCLEOTIDE SEQUENCE [LARGE SCALE GENOMIC DNA]</scope>
    <source>
        <strain evidence="3">dk512</strain>
    </source>
</reference>
<accession>A0ABX5SPZ5</accession>
<feature type="domain" description="N-acetyltransferase" evidence="1">
    <location>
        <begin position="4"/>
        <end position="149"/>
    </location>
</feature>
<protein>
    <submittedName>
        <fullName evidence="2">GNAT family N-acetyltransferase</fullName>
    </submittedName>
</protein>
<dbReference type="EMBL" id="CP038266">
    <property type="protein sequence ID" value="QBR87246.1"/>
    <property type="molecule type" value="Genomic_DNA"/>
</dbReference>
<dbReference type="SUPFAM" id="SSF55729">
    <property type="entry name" value="Acyl-CoA N-acyltransferases (Nat)"/>
    <property type="match status" value="1"/>
</dbReference>
<sequence length="149" mass="15946">MAHIDLRDLDDDDLDAVGAVLIDPDEVAPAGVGAADRDGIDEWVARQRQDPDAWIKVVTESGAFAGAAAAYTVDGEREVAWWIAPHARGREVGGHAVRLLATLEPERPLYARVPASESPPEAMLERIGFTPATPSADGALRYVLPPTLE</sequence>
<gene>
    <name evidence="2" type="ORF">E4K62_00160</name>
</gene>
<keyword evidence="3" id="KW-1185">Reference proteome</keyword>
<name>A0ABX5SPZ5_9MICO</name>
<evidence type="ECO:0000259" key="1">
    <source>
        <dbReference type="PROSITE" id="PS51186"/>
    </source>
</evidence>
<evidence type="ECO:0000313" key="2">
    <source>
        <dbReference type="EMBL" id="QBR87246.1"/>
    </source>
</evidence>
<dbReference type="Pfam" id="PF13302">
    <property type="entry name" value="Acetyltransf_3"/>
    <property type="match status" value="1"/>
</dbReference>
<evidence type="ECO:0000313" key="3">
    <source>
        <dbReference type="Proteomes" id="UP000295748"/>
    </source>
</evidence>
<dbReference type="Proteomes" id="UP000295748">
    <property type="component" value="Chromosome"/>
</dbReference>